<evidence type="ECO:0000256" key="1">
    <source>
        <dbReference type="SAM" id="Phobius"/>
    </source>
</evidence>
<proteinExistence type="predicted"/>
<feature type="transmembrane region" description="Helical" evidence="1">
    <location>
        <begin position="26"/>
        <end position="47"/>
    </location>
</feature>
<reference evidence="2" key="1">
    <citation type="journal article" date="2019" name="bioRxiv">
        <title>The Genome of the Zebra Mussel, Dreissena polymorpha: A Resource for Invasive Species Research.</title>
        <authorList>
            <person name="McCartney M.A."/>
            <person name="Auch B."/>
            <person name="Kono T."/>
            <person name="Mallez S."/>
            <person name="Zhang Y."/>
            <person name="Obille A."/>
            <person name="Becker A."/>
            <person name="Abrahante J.E."/>
            <person name="Garbe J."/>
            <person name="Badalamenti J.P."/>
            <person name="Herman A."/>
            <person name="Mangelson H."/>
            <person name="Liachko I."/>
            <person name="Sullivan S."/>
            <person name="Sone E.D."/>
            <person name="Koren S."/>
            <person name="Silverstein K.A.T."/>
            <person name="Beckman K.B."/>
            <person name="Gohl D.M."/>
        </authorList>
    </citation>
    <scope>NUCLEOTIDE SEQUENCE</scope>
    <source>
        <strain evidence="2">Duluth1</strain>
        <tissue evidence="2">Whole animal</tissue>
    </source>
</reference>
<organism evidence="2 3">
    <name type="scientific">Dreissena polymorpha</name>
    <name type="common">Zebra mussel</name>
    <name type="synonym">Mytilus polymorpha</name>
    <dbReference type="NCBI Taxonomy" id="45954"/>
    <lineage>
        <taxon>Eukaryota</taxon>
        <taxon>Metazoa</taxon>
        <taxon>Spiralia</taxon>
        <taxon>Lophotrochozoa</taxon>
        <taxon>Mollusca</taxon>
        <taxon>Bivalvia</taxon>
        <taxon>Autobranchia</taxon>
        <taxon>Heteroconchia</taxon>
        <taxon>Euheterodonta</taxon>
        <taxon>Imparidentia</taxon>
        <taxon>Neoheterodontei</taxon>
        <taxon>Myida</taxon>
        <taxon>Dreissenoidea</taxon>
        <taxon>Dreissenidae</taxon>
        <taxon>Dreissena</taxon>
    </lineage>
</organism>
<keyword evidence="1" id="KW-1133">Transmembrane helix</keyword>
<comment type="caution">
    <text evidence="2">The sequence shown here is derived from an EMBL/GenBank/DDBJ whole genome shotgun (WGS) entry which is preliminary data.</text>
</comment>
<evidence type="ECO:0000313" key="2">
    <source>
        <dbReference type="EMBL" id="KAH3730980.1"/>
    </source>
</evidence>
<name>A0A9D4CSQ4_DREPO</name>
<protein>
    <submittedName>
        <fullName evidence="2">Uncharacterized protein</fullName>
    </submittedName>
</protein>
<sequence>MHYAQFSESAVHLISIFQSKALKQTLLAAHLILLSALTTTMVVLIVMNDYEYAL</sequence>
<dbReference type="EMBL" id="JAIWYP010000012">
    <property type="protein sequence ID" value="KAH3730980.1"/>
    <property type="molecule type" value="Genomic_DNA"/>
</dbReference>
<keyword evidence="1" id="KW-0472">Membrane</keyword>
<gene>
    <name evidence="2" type="ORF">DPMN_056983</name>
</gene>
<keyword evidence="1" id="KW-0812">Transmembrane</keyword>
<keyword evidence="3" id="KW-1185">Reference proteome</keyword>
<accession>A0A9D4CSQ4</accession>
<dbReference type="AlphaFoldDB" id="A0A9D4CSQ4"/>
<reference evidence="2" key="2">
    <citation type="submission" date="2020-11" db="EMBL/GenBank/DDBJ databases">
        <authorList>
            <person name="McCartney M.A."/>
            <person name="Auch B."/>
            <person name="Kono T."/>
            <person name="Mallez S."/>
            <person name="Becker A."/>
            <person name="Gohl D.M."/>
            <person name="Silverstein K.A.T."/>
            <person name="Koren S."/>
            <person name="Bechman K.B."/>
            <person name="Herman A."/>
            <person name="Abrahante J.E."/>
            <person name="Garbe J."/>
        </authorList>
    </citation>
    <scope>NUCLEOTIDE SEQUENCE</scope>
    <source>
        <strain evidence="2">Duluth1</strain>
        <tissue evidence="2">Whole animal</tissue>
    </source>
</reference>
<evidence type="ECO:0000313" key="3">
    <source>
        <dbReference type="Proteomes" id="UP000828390"/>
    </source>
</evidence>
<dbReference type="Proteomes" id="UP000828390">
    <property type="component" value="Unassembled WGS sequence"/>
</dbReference>